<dbReference type="Gene3D" id="3.60.40.10">
    <property type="entry name" value="PPM-type phosphatase domain"/>
    <property type="match status" value="1"/>
</dbReference>
<comment type="caution">
    <text evidence="2">The sequence shown here is derived from an EMBL/GenBank/DDBJ whole genome shotgun (WGS) entry which is preliminary data.</text>
</comment>
<protein>
    <submittedName>
        <fullName evidence="2">SpoIIE family protein phosphatase</fullName>
    </submittedName>
</protein>
<dbReference type="PANTHER" id="PTHR35801">
    <property type="entry name" value="PHOSPHOSERINE PHOSPHATASE RSBX"/>
    <property type="match status" value="1"/>
</dbReference>
<gene>
    <name evidence="2" type="ORF">ACFODW_05395</name>
</gene>
<feature type="domain" description="PPM-type phosphatase" evidence="1">
    <location>
        <begin position="6"/>
        <end position="196"/>
    </location>
</feature>
<dbReference type="EMBL" id="JBHRRZ010000010">
    <property type="protein sequence ID" value="MFC2947773.1"/>
    <property type="molecule type" value="Genomic_DNA"/>
</dbReference>
<evidence type="ECO:0000259" key="1">
    <source>
        <dbReference type="SMART" id="SM00331"/>
    </source>
</evidence>
<name>A0ABV7A496_9BACI</name>
<organism evidence="2 3">
    <name type="scientific">Virgibacillus sediminis</name>
    <dbReference type="NCBI Taxonomy" id="202260"/>
    <lineage>
        <taxon>Bacteria</taxon>
        <taxon>Bacillati</taxon>
        <taxon>Bacillota</taxon>
        <taxon>Bacilli</taxon>
        <taxon>Bacillales</taxon>
        <taxon>Bacillaceae</taxon>
        <taxon>Virgibacillus</taxon>
    </lineage>
</organism>
<dbReference type="SMART" id="SM00331">
    <property type="entry name" value="PP2C_SIG"/>
    <property type="match status" value="1"/>
</dbReference>
<keyword evidence="3" id="KW-1185">Reference proteome</keyword>
<proteinExistence type="predicted"/>
<dbReference type="RefSeq" id="WP_390304025.1">
    <property type="nucleotide sequence ID" value="NZ_JBHRRZ010000010.1"/>
</dbReference>
<evidence type="ECO:0000313" key="2">
    <source>
        <dbReference type="EMBL" id="MFC2947773.1"/>
    </source>
</evidence>
<dbReference type="Proteomes" id="UP001595387">
    <property type="component" value="Unassembled WGS sequence"/>
</dbReference>
<evidence type="ECO:0000313" key="3">
    <source>
        <dbReference type="Proteomes" id="UP001595387"/>
    </source>
</evidence>
<dbReference type="PANTHER" id="PTHR35801:SF1">
    <property type="entry name" value="PHOSPHOSERINE PHOSPHATASE RSBX"/>
    <property type="match status" value="1"/>
</dbReference>
<dbReference type="Pfam" id="PF07228">
    <property type="entry name" value="SpoIIE"/>
    <property type="match status" value="1"/>
</dbReference>
<dbReference type="InterPro" id="IPR036457">
    <property type="entry name" value="PPM-type-like_dom_sf"/>
</dbReference>
<reference evidence="3" key="1">
    <citation type="journal article" date="2019" name="Int. J. Syst. Evol. Microbiol.">
        <title>The Global Catalogue of Microorganisms (GCM) 10K type strain sequencing project: providing services to taxonomists for standard genome sequencing and annotation.</title>
        <authorList>
            <consortium name="The Broad Institute Genomics Platform"/>
            <consortium name="The Broad Institute Genome Sequencing Center for Infectious Disease"/>
            <person name="Wu L."/>
            <person name="Ma J."/>
        </authorList>
    </citation>
    <scope>NUCLEOTIDE SEQUENCE [LARGE SCALE GENOMIC DNA]</scope>
    <source>
        <strain evidence="3">KCTC 13193</strain>
    </source>
</reference>
<dbReference type="InterPro" id="IPR039248">
    <property type="entry name" value="Ptase_RsbX"/>
</dbReference>
<dbReference type="SUPFAM" id="SSF81606">
    <property type="entry name" value="PP2C-like"/>
    <property type="match status" value="1"/>
</dbReference>
<accession>A0ABV7A496</accession>
<dbReference type="InterPro" id="IPR001932">
    <property type="entry name" value="PPM-type_phosphatase-like_dom"/>
</dbReference>
<sequence length="198" mass="22362">MTPSKRVEVSVFQRPKKSNYYCGDSYFYTESEDEFVCALADGLGSGEFAKESSQIVIDIIKDNVHATVEQLVKICNKELSGKRGVVIGILKLDYKAEMVSFSSIGNIGVMTITNDQKKKRNIPNGGYLAGYQRPFKVVQQKLEPETNFIMFSDGVTDKDLSQRYLLNQNVKDITRTFELVSDKVRDDDTTLIAIRYNS</sequence>